<dbReference type="EMBL" id="LWAE01000001">
    <property type="protein sequence ID" value="KZL93386.1"/>
    <property type="molecule type" value="Genomic_DNA"/>
</dbReference>
<dbReference type="Gene3D" id="3.30.420.40">
    <property type="match status" value="2"/>
</dbReference>
<evidence type="ECO:0000313" key="3">
    <source>
        <dbReference type="EMBL" id="KZL93386.1"/>
    </source>
</evidence>
<dbReference type="Proteomes" id="UP000076603">
    <property type="component" value="Unassembled WGS sequence"/>
</dbReference>
<dbReference type="AlphaFoldDB" id="A0A161XFR6"/>
<keyword evidence="4" id="KW-1185">Reference proteome</keyword>
<organism evidence="3 4">
    <name type="scientific">Clostridium magnum DSM 2767</name>
    <dbReference type="NCBI Taxonomy" id="1121326"/>
    <lineage>
        <taxon>Bacteria</taxon>
        <taxon>Bacillati</taxon>
        <taxon>Bacillota</taxon>
        <taxon>Clostridia</taxon>
        <taxon>Eubacteriales</taxon>
        <taxon>Clostridiaceae</taxon>
        <taxon>Clostridium</taxon>
    </lineage>
</organism>
<dbReference type="OrthoDB" id="1793583at2"/>
<feature type="transmembrane region" description="Helical" evidence="2">
    <location>
        <begin position="326"/>
        <end position="348"/>
    </location>
</feature>
<dbReference type="SUPFAM" id="SSF53067">
    <property type="entry name" value="Actin-like ATPase domain"/>
    <property type="match status" value="1"/>
</dbReference>
<dbReference type="InterPro" id="IPR043129">
    <property type="entry name" value="ATPase_NBD"/>
</dbReference>
<dbReference type="InterPro" id="IPR050696">
    <property type="entry name" value="FtsA/MreB"/>
</dbReference>
<dbReference type="PANTHER" id="PTHR32432">
    <property type="entry name" value="CELL DIVISION PROTEIN FTSA-RELATED"/>
    <property type="match status" value="1"/>
</dbReference>
<keyword evidence="2" id="KW-0472">Membrane</keyword>
<dbReference type="STRING" id="1121326.CLMAG_04100"/>
<keyword evidence="2" id="KW-0812">Transmembrane</keyword>
<sequence length="481" mass="56025">MFYRIVFSFKENYADIAVIRRGINSIKIKKAIKIHEHSETNISSPSYAFEESLNKIKELREKTKIRNKDVNIILNWDNIITRVIETPIMNKKELKKFIDNNIEDYFAVSMNDYCYDYEVICLAKKGEKGKMSIMLAAVPRSKVKEILDFIKLCGLSPKSIGIYPNYISNLFDDEKDKSIAVLDVNNKKSTLTILDKGEVFLYSNIPNESYDSDREQFVELYENLEYFLNFYSTRHFGNRVDRIYILGELYNNEKLLNLINSQVSMEVVSGLSGRLLELIKKSPVNGNIYSDIIGSYTSIKNIYNKKIDFADKLFRRDKKERSVNRLILLEIEVFSIITIFVTLLFFIYSKISIQRYDTTSIDRKINLISSIENEAKELESEKQLYENKIENMKKIQKDEFDYITIFDSLRRGMPQDILIKSITVDKENVNITVSINNSTLDGAKTIIALNKINIFEPVELPQIKLNDDLKELRVSLKIKKT</sequence>
<name>A0A161XFR6_9CLOT</name>
<dbReference type="Gene3D" id="3.30.1490.300">
    <property type="match status" value="1"/>
</dbReference>
<keyword evidence="2" id="KW-1133">Transmembrane helix</keyword>
<dbReference type="InterPro" id="IPR005883">
    <property type="entry name" value="PilM"/>
</dbReference>
<dbReference type="RefSeq" id="WP_066617228.1">
    <property type="nucleotide sequence ID" value="NZ_FQXL01000015.1"/>
</dbReference>
<gene>
    <name evidence="3" type="ORF">CLMAG_04100</name>
</gene>
<dbReference type="Pfam" id="PF11104">
    <property type="entry name" value="PilM_2"/>
    <property type="match status" value="1"/>
</dbReference>
<protein>
    <submittedName>
        <fullName evidence="3">Competence protein A</fullName>
    </submittedName>
</protein>
<dbReference type="PATRIC" id="fig|1121326.3.peg.387"/>
<feature type="coiled-coil region" evidence="1">
    <location>
        <begin position="361"/>
        <end position="398"/>
    </location>
</feature>
<proteinExistence type="predicted"/>
<reference evidence="3 4" key="1">
    <citation type="submission" date="2016-04" db="EMBL/GenBank/DDBJ databases">
        <title>Genome sequence of Clostridium magnum DSM 2767.</title>
        <authorList>
            <person name="Poehlein A."/>
            <person name="Uhlig R."/>
            <person name="Fischer R."/>
            <person name="Bahl H."/>
            <person name="Daniel R."/>
        </authorList>
    </citation>
    <scope>NUCLEOTIDE SEQUENCE [LARGE SCALE GENOMIC DNA]</scope>
    <source>
        <strain evidence="3 4">DSM 2767</strain>
    </source>
</reference>
<comment type="caution">
    <text evidence="3">The sequence shown here is derived from an EMBL/GenBank/DDBJ whole genome shotgun (WGS) entry which is preliminary data.</text>
</comment>
<dbReference type="PANTHER" id="PTHR32432:SF3">
    <property type="entry name" value="ETHANOLAMINE UTILIZATION PROTEIN EUTJ"/>
    <property type="match status" value="1"/>
</dbReference>
<keyword evidence="1" id="KW-0175">Coiled coil</keyword>
<evidence type="ECO:0000313" key="4">
    <source>
        <dbReference type="Proteomes" id="UP000076603"/>
    </source>
</evidence>
<evidence type="ECO:0000256" key="1">
    <source>
        <dbReference type="SAM" id="Coils"/>
    </source>
</evidence>
<evidence type="ECO:0000256" key="2">
    <source>
        <dbReference type="SAM" id="Phobius"/>
    </source>
</evidence>
<accession>A0A161XFR6</accession>